<evidence type="ECO:0000313" key="2">
    <source>
        <dbReference type="EMBL" id="OGK53144.1"/>
    </source>
</evidence>
<comment type="caution">
    <text evidence="2">The sequence shown here is derived from an EMBL/GenBank/DDBJ whole genome shotgun (WGS) entry which is preliminary data.</text>
</comment>
<sequence length="193" mass="22422">MARRINLLLKRKDYIKKEMIFSRLRILTSFIGVSTLFLLMGLYFFNSKSEGEYERLLFSKEFILKQIINKQQEEKKMISFMDKSDFYNKTLATDVNFGNYYNKIQRALLPEISDNSSPSALLVNLNLDNKRDFKVTIKVFSESGLMNLLKHIEDSSLNETFGALALESFTIKLNPIYYDVNISGKVKPINSKL</sequence>
<proteinExistence type="predicted"/>
<keyword evidence="1" id="KW-0812">Transmembrane</keyword>
<name>A0A1F7JC05_9BACT</name>
<dbReference type="EMBL" id="MGAV01000024">
    <property type="protein sequence ID" value="OGK53144.1"/>
    <property type="molecule type" value="Genomic_DNA"/>
</dbReference>
<keyword evidence="1" id="KW-0472">Membrane</keyword>
<protein>
    <submittedName>
        <fullName evidence="2">Uncharacterized protein</fullName>
    </submittedName>
</protein>
<keyword evidence="1" id="KW-1133">Transmembrane helix</keyword>
<organism evidence="2 3">
    <name type="scientific">Candidatus Roizmanbacteria bacterium RIFCSPLOWO2_02_FULL_36_11</name>
    <dbReference type="NCBI Taxonomy" id="1802071"/>
    <lineage>
        <taxon>Bacteria</taxon>
        <taxon>Candidatus Roizmaniibacteriota</taxon>
    </lineage>
</organism>
<evidence type="ECO:0000256" key="1">
    <source>
        <dbReference type="SAM" id="Phobius"/>
    </source>
</evidence>
<reference evidence="2 3" key="1">
    <citation type="journal article" date="2016" name="Nat. Commun.">
        <title>Thousands of microbial genomes shed light on interconnected biogeochemical processes in an aquifer system.</title>
        <authorList>
            <person name="Anantharaman K."/>
            <person name="Brown C.T."/>
            <person name="Hug L.A."/>
            <person name="Sharon I."/>
            <person name="Castelle C.J."/>
            <person name="Probst A.J."/>
            <person name="Thomas B.C."/>
            <person name="Singh A."/>
            <person name="Wilkins M.J."/>
            <person name="Karaoz U."/>
            <person name="Brodie E.L."/>
            <person name="Williams K.H."/>
            <person name="Hubbard S.S."/>
            <person name="Banfield J.F."/>
        </authorList>
    </citation>
    <scope>NUCLEOTIDE SEQUENCE [LARGE SCALE GENOMIC DNA]</scope>
</reference>
<evidence type="ECO:0000313" key="3">
    <source>
        <dbReference type="Proteomes" id="UP000177418"/>
    </source>
</evidence>
<dbReference type="AlphaFoldDB" id="A0A1F7JC05"/>
<dbReference type="Proteomes" id="UP000177418">
    <property type="component" value="Unassembled WGS sequence"/>
</dbReference>
<gene>
    <name evidence="2" type="ORF">A3H78_02055</name>
</gene>
<accession>A0A1F7JC05</accession>
<feature type="transmembrane region" description="Helical" evidence="1">
    <location>
        <begin position="20"/>
        <end position="45"/>
    </location>
</feature>